<dbReference type="Proteomes" id="UP000790377">
    <property type="component" value="Unassembled WGS sequence"/>
</dbReference>
<dbReference type="EMBL" id="MU267927">
    <property type="protein sequence ID" value="KAH7907206.1"/>
    <property type="molecule type" value="Genomic_DNA"/>
</dbReference>
<reference evidence="1" key="1">
    <citation type="journal article" date="2021" name="New Phytol.">
        <title>Evolutionary innovations through gain and loss of genes in the ectomycorrhizal Boletales.</title>
        <authorList>
            <person name="Wu G."/>
            <person name="Miyauchi S."/>
            <person name="Morin E."/>
            <person name="Kuo A."/>
            <person name="Drula E."/>
            <person name="Varga T."/>
            <person name="Kohler A."/>
            <person name="Feng B."/>
            <person name="Cao Y."/>
            <person name="Lipzen A."/>
            <person name="Daum C."/>
            <person name="Hundley H."/>
            <person name="Pangilinan J."/>
            <person name="Johnson J."/>
            <person name="Barry K."/>
            <person name="LaButti K."/>
            <person name="Ng V."/>
            <person name="Ahrendt S."/>
            <person name="Min B."/>
            <person name="Choi I.G."/>
            <person name="Park H."/>
            <person name="Plett J.M."/>
            <person name="Magnuson J."/>
            <person name="Spatafora J.W."/>
            <person name="Nagy L.G."/>
            <person name="Henrissat B."/>
            <person name="Grigoriev I.V."/>
            <person name="Yang Z.L."/>
            <person name="Xu J."/>
            <person name="Martin F.M."/>
        </authorList>
    </citation>
    <scope>NUCLEOTIDE SEQUENCE</scope>
    <source>
        <strain evidence="1">ATCC 28755</strain>
    </source>
</reference>
<evidence type="ECO:0000313" key="1">
    <source>
        <dbReference type="EMBL" id="KAH7907206.1"/>
    </source>
</evidence>
<accession>A0ACB8A1D2</accession>
<keyword evidence="2" id="KW-1185">Reference proteome</keyword>
<organism evidence="1 2">
    <name type="scientific">Hygrophoropsis aurantiaca</name>
    <dbReference type="NCBI Taxonomy" id="72124"/>
    <lineage>
        <taxon>Eukaryota</taxon>
        <taxon>Fungi</taxon>
        <taxon>Dikarya</taxon>
        <taxon>Basidiomycota</taxon>
        <taxon>Agaricomycotina</taxon>
        <taxon>Agaricomycetes</taxon>
        <taxon>Agaricomycetidae</taxon>
        <taxon>Boletales</taxon>
        <taxon>Coniophorineae</taxon>
        <taxon>Hygrophoropsidaceae</taxon>
        <taxon>Hygrophoropsis</taxon>
    </lineage>
</organism>
<gene>
    <name evidence="1" type="ORF">BJ138DRAFT_525164</name>
</gene>
<proteinExistence type="predicted"/>
<evidence type="ECO:0000313" key="2">
    <source>
        <dbReference type="Proteomes" id="UP000790377"/>
    </source>
</evidence>
<sequence>MAEQHSTSLAAPPIQSTSSYPQPSSSSTPTQLYPQSSTHTASSSNHSNSNGNGNAGPSDAQLQENAYLKSSQAEVWYLKDISFEGASTKIITQNFNGPCSFIAICNILILRGDITLPPTRTTVSYEFLAQLVGEHLLLRPRNAREQEGEEDVMAALAVMPSTTKGLDLNPVFASPTSFSPTSSYHPDPSTANAELKLFKQADIPLVHGWLVDTGDNEETATYAVTEASSAAAAGSSSSPFEDPFEDPSAPSSSASPKRHRPTYAQSPESRVLGAHGRARDYDSAVALIAEADYITGGRLLGDWVGEGAGGAGASASGSGGVGASGSGGGAGASASGSQGRVVGPNSPSDQYSEDQREIIGDAIIAQTFLESTKSQLTYHGLFRLASLVQPGSLIALFRNSHLSVLYKPRPADASANSNSNSNIASTSASASNTPAGNGNDHTDPPPLLSLVTDQIFLREPSVVWERLEDVDGGWSTFVDSEFRKSEPVGGDFAGVGLGGYGGAQGGEQVPGDGGEVREEHGYGWGHGGYENPYAYGEGGGVVDPMDHALATQLQAEEDERMQRVYSRREEVRARQAQSNPNSRNRGNLRNANGAGNGQGDTESKRSKKMKDKCIIM</sequence>
<protein>
    <submittedName>
        <fullName evidence="1">Uncharacterized protein</fullName>
    </submittedName>
</protein>
<comment type="caution">
    <text evidence="1">The sequence shown here is derived from an EMBL/GenBank/DDBJ whole genome shotgun (WGS) entry which is preliminary data.</text>
</comment>
<name>A0ACB8A1D2_9AGAM</name>